<keyword evidence="2" id="KW-1185">Reference proteome</keyword>
<evidence type="ECO:0000313" key="1">
    <source>
        <dbReference type="EMBL" id="PON78142.1"/>
    </source>
</evidence>
<dbReference type="Proteomes" id="UP000237105">
    <property type="component" value="Unassembled WGS sequence"/>
</dbReference>
<reference evidence="2" key="1">
    <citation type="submission" date="2016-06" db="EMBL/GenBank/DDBJ databases">
        <title>Parallel loss of symbiosis genes in relatives of nitrogen-fixing non-legume Parasponia.</title>
        <authorList>
            <person name="Van Velzen R."/>
            <person name="Holmer R."/>
            <person name="Bu F."/>
            <person name="Rutten L."/>
            <person name="Van Zeijl A."/>
            <person name="Liu W."/>
            <person name="Santuari L."/>
            <person name="Cao Q."/>
            <person name="Sharma T."/>
            <person name="Shen D."/>
            <person name="Roswanjaya Y."/>
            <person name="Wardhani T."/>
            <person name="Kalhor M.S."/>
            <person name="Jansen J."/>
            <person name="Van den Hoogen J."/>
            <person name="Gungor B."/>
            <person name="Hartog M."/>
            <person name="Hontelez J."/>
            <person name="Verver J."/>
            <person name="Yang W.-C."/>
            <person name="Schijlen E."/>
            <person name="Repin R."/>
            <person name="Schilthuizen M."/>
            <person name="Schranz E."/>
            <person name="Heidstra R."/>
            <person name="Miyata K."/>
            <person name="Fedorova E."/>
            <person name="Kohlen W."/>
            <person name="Bisseling T."/>
            <person name="Smit S."/>
            <person name="Geurts R."/>
        </authorList>
    </citation>
    <scope>NUCLEOTIDE SEQUENCE [LARGE SCALE GENOMIC DNA]</scope>
    <source>
        <strain evidence="2">cv. WU1-14</strain>
    </source>
</reference>
<sequence length="123" mass="13479">KSSNEGLNSTTSDNVRLSAAVLNSSIHACDISNIASVTRQEKGLGLFLAQILSSSFRGGRDVTDSLVKPQTKVSMPYASLIAPKLSKQIIKCNYVCVRVNEQVLQGQFNVGKFFIISFRLWLL</sequence>
<dbReference type="AlphaFoldDB" id="A0A2P5DXX2"/>
<accession>A0A2P5DXX2</accession>
<gene>
    <name evidence="1" type="ORF">PanWU01x14_021240</name>
</gene>
<comment type="caution">
    <text evidence="1">The sequence shown here is derived from an EMBL/GenBank/DDBJ whole genome shotgun (WGS) entry which is preliminary data.</text>
</comment>
<proteinExistence type="predicted"/>
<organism evidence="1 2">
    <name type="scientific">Parasponia andersonii</name>
    <name type="common">Sponia andersonii</name>
    <dbReference type="NCBI Taxonomy" id="3476"/>
    <lineage>
        <taxon>Eukaryota</taxon>
        <taxon>Viridiplantae</taxon>
        <taxon>Streptophyta</taxon>
        <taxon>Embryophyta</taxon>
        <taxon>Tracheophyta</taxon>
        <taxon>Spermatophyta</taxon>
        <taxon>Magnoliopsida</taxon>
        <taxon>eudicotyledons</taxon>
        <taxon>Gunneridae</taxon>
        <taxon>Pentapetalae</taxon>
        <taxon>rosids</taxon>
        <taxon>fabids</taxon>
        <taxon>Rosales</taxon>
        <taxon>Cannabaceae</taxon>
        <taxon>Parasponia</taxon>
    </lineage>
</organism>
<protein>
    <submittedName>
        <fullName evidence="1">Uncharacterized protein</fullName>
    </submittedName>
</protein>
<evidence type="ECO:0000313" key="2">
    <source>
        <dbReference type="Proteomes" id="UP000237105"/>
    </source>
</evidence>
<dbReference type="EMBL" id="JXTB01000010">
    <property type="protein sequence ID" value="PON78142.1"/>
    <property type="molecule type" value="Genomic_DNA"/>
</dbReference>
<name>A0A2P5DXX2_PARAD</name>
<feature type="non-terminal residue" evidence="1">
    <location>
        <position position="1"/>
    </location>
</feature>